<dbReference type="PROSITE" id="PS50156">
    <property type="entry name" value="SSD"/>
    <property type="match status" value="1"/>
</dbReference>
<dbReference type="PANTHER" id="PTHR10796:SF92">
    <property type="entry name" value="PATCHED-RELATED, ISOFORM A"/>
    <property type="match status" value="1"/>
</dbReference>
<evidence type="ECO:0000259" key="4">
    <source>
        <dbReference type="PROSITE" id="PS50156"/>
    </source>
</evidence>
<reference evidence="5" key="1">
    <citation type="submission" date="2014-11" db="EMBL/GenBank/DDBJ databases">
        <authorList>
            <person name="Otto D Thomas"/>
            <person name="Naeem Raeece"/>
        </authorList>
    </citation>
    <scope>NUCLEOTIDE SEQUENCE</scope>
</reference>
<accession>A0A0G4FK75</accession>
<gene>
    <name evidence="5" type="ORF">Cvel_17453</name>
</gene>
<feature type="domain" description="SSD" evidence="4">
    <location>
        <begin position="316"/>
        <end position="447"/>
    </location>
</feature>
<dbReference type="Pfam" id="PF12349">
    <property type="entry name" value="Sterol-sensing"/>
    <property type="match status" value="1"/>
</dbReference>
<dbReference type="GO" id="GO:0016020">
    <property type="term" value="C:membrane"/>
    <property type="evidence" value="ECO:0007669"/>
    <property type="project" value="TreeGrafter"/>
</dbReference>
<dbReference type="Gene3D" id="1.20.1640.10">
    <property type="entry name" value="Multidrug efflux transporter AcrB transmembrane domain"/>
    <property type="match status" value="2"/>
</dbReference>
<dbReference type="InterPro" id="IPR000731">
    <property type="entry name" value="SSD"/>
</dbReference>
<feature type="compositionally biased region" description="Acidic residues" evidence="2">
    <location>
        <begin position="1044"/>
        <end position="1053"/>
    </location>
</feature>
<dbReference type="EMBL" id="CDMZ01000433">
    <property type="protein sequence ID" value="CEM14180.1"/>
    <property type="molecule type" value="Genomic_DNA"/>
</dbReference>
<feature type="transmembrane region" description="Helical" evidence="3">
    <location>
        <begin position="396"/>
        <end position="419"/>
    </location>
</feature>
<feature type="region of interest" description="Disordered" evidence="2">
    <location>
        <begin position="475"/>
        <end position="504"/>
    </location>
</feature>
<dbReference type="AlphaFoldDB" id="A0A0G4FK75"/>
<dbReference type="InterPro" id="IPR053958">
    <property type="entry name" value="HMGCR/SNAP/NPC1-like_SSD"/>
</dbReference>
<feature type="transmembrane region" description="Helical" evidence="3">
    <location>
        <begin position="425"/>
        <end position="447"/>
    </location>
</feature>
<dbReference type="SUPFAM" id="SSF82866">
    <property type="entry name" value="Multidrug efflux transporter AcrB transmembrane domain"/>
    <property type="match status" value="2"/>
</dbReference>
<dbReference type="InterPro" id="IPR051697">
    <property type="entry name" value="Patched_domain-protein"/>
</dbReference>
<evidence type="ECO:0000256" key="1">
    <source>
        <dbReference type="ARBA" id="ARBA00005585"/>
    </source>
</evidence>
<comment type="similarity">
    <text evidence="1">Belongs to the patched family.</text>
</comment>
<keyword evidence="3" id="KW-0472">Membrane</keyword>
<evidence type="ECO:0000256" key="3">
    <source>
        <dbReference type="SAM" id="Phobius"/>
    </source>
</evidence>
<feature type="transmembrane region" description="Helical" evidence="3">
    <location>
        <begin position="38"/>
        <end position="58"/>
    </location>
</feature>
<sequence length="1053" mass="115877">MCNVFRTILKGWQWAHQKFDDFIQDLCKRAAGGTTKLPLLWILLWVALSVGLFVPNIFTWEESANPDVDWLPPSVRPMDEENEYFRLWDSEPIRPSSVIVVNRSSTTGTVLTLESLGVISNIDSNVTGLQYADPDDSTVFKNYTDVCFQAAPSVCYKTGLPTFPALPFATSDAALVALLNDATNLNIWGQAPTADTLGLGGVLFNISSAEAAKIDYFVVGPTADRPDQYKSDRLDDALAWEQKMVDTFKDTSREEWGEGGGDLEIYCNFFRQTNDEVNTSISSVSPFIFISMGSLAFVCFLGHLSVESPEDSVGTIAILGLLGTSMAIFTSIGICRLAGVPFGPVTYVTLYVLLGFGVDDVFTVLSEYTREARKADAHEKSDREVVMKAVRNAGPAILVTSLINWILFALSALSTLPAIRDMCFYAVTAIPLQFLSQFFFLAPWLVLHSGSRKRGNCELCWRPCRRRQLEPVAGKKVEDREAEGGEGDQMEAGGGDHRESRLSNQMDMKGRQMSRLKSKKSFKAIGESIRAERFIARMVNLYAHVFTKTWFNVLVVCIFVAGWVGSAIGVTKLREAFPTTSFFTEDSSLDRYEVQYKRYFSTTSDTVKVSVGLRESGASLNWENSAEREDVLALETSLENLFSDLEEQKIVSWLRDFKILYADLVTSRPSLSFSDGLRATLSSNATFAALYGSSLKFSSTTGPLAISSFTFQLPKDLPTQRILRSDVQEMYKTIDDSPIRGLTLVAHGPLTFSFQDIEVVQLFYDNLWEGFLAISILCLVFVGDISTSLLVAVNLAGIVLGTVGFMGWYKIPIMATSYVFVCTMMGFPALVTFAYTFSHLVDPRLRGAKRVEQTVQVCGVAVFLAVLSNTVAVIPLRLTDSRIWHTVFQLILILTCVGLGHAMLLLPSLLALFRVDGRGFANWKTRRGSTKAGEKLDALNDPAAEMEEGNGERGDGEEPLKVQKEKVKEAEQGVDMQEEGEEGGAGVGVDIEQLGIAGKEGEGDVGGMTEVEVKPPVLEEDSQPNPVEHSQTVPQDISPSGDADLPEADDNVD</sequence>
<feature type="region of interest" description="Disordered" evidence="2">
    <location>
        <begin position="931"/>
        <end position="1053"/>
    </location>
</feature>
<feature type="transmembrane region" description="Helical" evidence="3">
    <location>
        <begin position="345"/>
        <end position="365"/>
    </location>
</feature>
<dbReference type="PhylomeDB" id="A0A0G4FK75"/>
<protein>
    <recommendedName>
        <fullName evidence="4">SSD domain-containing protein</fullName>
    </recommendedName>
</protein>
<feature type="transmembrane region" description="Helical" evidence="3">
    <location>
        <begin position="550"/>
        <end position="570"/>
    </location>
</feature>
<evidence type="ECO:0000313" key="5">
    <source>
        <dbReference type="EMBL" id="CEM14180.1"/>
    </source>
</evidence>
<keyword evidence="3" id="KW-0812">Transmembrane</keyword>
<feature type="compositionally biased region" description="Basic and acidic residues" evidence="2">
    <location>
        <begin position="950"/>
        <end position="971"/>
    </location>
</feature>
<dbReference type="VEuPathDB" id="CryptoDB:Cvel_17453"/>
<organism evidence="5">
    <name type="scientific">Chromera velia CCMP2878</name>
    <dbReference type="NCBI Taxonomy" id="1169474"/>
    <lineage>
        <taxon>Eukaryota</taxon>
        <taxon>Sar</taxon>
        <taxon>Alveolata</taxon>
        <taxon>Colpodellida</taxon>
        <taxon>Chromeraceae</taxon>
        <taxon>Chromera</taxon>
    </lineage>
</organism>
<feature type="transmembrane region" description="Helical" evidence="3">
    <location>
        <begin position="762"/>
        <end position="782"/>
    </location>
</feature>
<feature type="compositionally biased region" description="Polar residues" evidence="2">
    <location>
        <begin position="1023"/>
        <end position="1038"/>
    </location>
</feature>
<feature type="transmembrane region" description="Helical" evidence="3">
    <location>
        <begin position="789"/>
        <end position="809"/>
    </location>
</feature>
<name>A0A0G4FK75_9ALVE</name>
<feature type="transmembrane region" description="Helical" evidence="3">
    <location>
        <begin position="316"/>
        <end position="339"/>
    </location>
</feature>
<dbReference type="PANTHER" id="PTHR10796">
    <property type="entry name" value="PATCHED-RELATED"/>
    <property type="match status" value="1"/>
</dbReference>
<feature type="transmembrane region" description="Helical" evidence="3">
    <location>
        <begin position="857"/>
        <end position="878"/>
    </location>
</feature>
<feature type="transmembrane region" description="Helical" evidence="3">
    <location>
        <begin position="284"/>
        <end position="304"/>
    </location>
</feature>
<feature type="transmembrane region" description="Helical" evidence="3">
    <location>
        <begin position="890"/>
        <end position="913"/>
    </location>
</feature>
<proteinExistence type="inferred from homology"/>
<keyword evidence="3" id="KW-1133">Transmembrane helix</keyword>
<feature type="transmembrane region" description="Helical" evidence="3">
    <location>
        <begin position="815"/>
        <end position="837"/>
    </location>
</feature>
<evidence type="ECO:0000256" key="2">
    <source>
        <dbReference type="SAM" id="MobiDB-lite"/>
    </source>
</evidence>